<proteinExistence type="predicted"/>
<feature type="region of interest" description="Disordered" evidence="1">
    <location>
        <begin position="1"/>
        <end position="26"/>
    </location>
</feature>
<reference evidence="4" key="1">
    <citation type="journal article" date="2019" name="Int. J. Syst. Evol. Microbiol.">
        <title>The Global Catalogue of Microorganisms (GCM) 10K type strain sequencing project: providing services to taxonomists for standard genome sequencing and annotation.</title>
        <authorList>
            <consortium name="The Broad Institute Genomics Platform"/>
            <consortium name="The Broad Institute Genome Sequencing Center for Infectious Disease"/>
            <person name="Wu L."/>
            <person name="Ma J."/>
        </authorList>
    </citation>
    <scope>NUCLEOTIDE SEQUENCE [LARGE SCALE GENOMIC DNA]</scope>
    <source>
        <strain evidence="4">KCTC 42473</strain>
    </source>
</reference>
<name>A0ABV7U908_9RHOB</name>
<protein>
    <submittedName>
        <fullName evidence="3">Rhodanese-like domain-containing protein</fullName>
    </submittedName>
</protein>
<dbReference type="SUPFAM" id="SSF52821">
    <property type="entry name" value="Rhodanese/Cell cycle control phosphatase"/>
    <property type="match status" value="1"/>
</dbReference>
<evidence type="ECO:0000259" key="2">
    <source>
        <dbReference type="PROSITE" id="PS50206"/>
    </source>
</evidence>
<dbReference type="PROSITE" id="PS50206">
    <property type="entry name" value="RHODANESE_3"/>
    <property type="match status" value="1"/>
</dbReference>
<accession>A0ABV7U908</accession>
<comment type="caution">
    <text evidence="3">The sequence shown here is derived from an EMBL/GenBank/DDBJ whole genome shotgun (WGS) entry which is preliminary data.</text>
</comment>
<dbReference type="RefSeq" id="WP_239986113.1">
    <property type="nucleotide sequence ID" value="NZ_JBHRXY010000035.1"/>
</dbReference>
<feature type="domain" description="Rhodanese" evidence="2">
    <location>
        <begin position="24"/>
        <end position="123"/>
    </location>
</feature>
<evidence type="ECO:0000313" key="3">
    <source>
        <dbReference type="EMBL" id="MFC3631599.1"/>
    </source>
</evidence>
<dbReference type="InterPro" id="IPR036873">
    <property type="entry name" value="Rhodanese-like_dom_sf"/>
</dbReference>
<sequence>MKDLVADAQSRVATVPPEQAARGDGSAALVLDVREPSELETHGRVPGALHVPRGLVESRADVTAKTAEAQLTDLRDTGCVHVLCGSGARATLAADTLRAMGYQASVIEGGFEAWKAKGLPVET</sequence>
<dbReference type="EMBL" id="JBHRXY010000035">
    <property type="protein sequence ID" value="MFC3631599.1"/>
    <property type="molecule type" value="Genomic_DNA"/>
</dbReference>
<dbReference type="InterPro" id="IPR001763">
    <property type="entry name" value="Rhodanese-like_dom"/>
</dbReference>
<gene>
    <name evidence="3" type="ORF">ACFOM8_19405</name>
</gene>
<evidence type="ECO:0000313" key="4">
    <source>
        <dbReference type="Proteomes" id="UP001595539"/>
    </source>
</evidence>
<dbReference type="Gene3D" id="3.40.250.10">
    <property type="entry name" value="Rhodanese-like domain"/>
    <property type="match status" value="1"/>
</dbReference>
<dbReference type="Pfam" id="PF00581">
    <property type="entry name" value="Rhodanese"/>
    <property type="match status" value="1"/>
</dbReference>
<dbReference type="SMART" id="SM00450">
    <property type="entry name" value="RHOD"/>
    <property type="match status" value="1"/>
</dbReference>
<organism evidence="3 4">
    <name type="scientific">Paracoccus angustae</name>
    <dbReference type="NCBI Taxonomy" id="1671480"/>
    <lineage>
        <taxon>Bacteria</taxon>
        <taxon>Pseudomonadati</taxon>
        <taxon>Pseudomonadota</taxon>
        <taxon>Alphaproteobacteria</taxon>
        <taxon>Rhodobacterales</taxon>
        <taxon>Paracoccaceae</taxon>
        <taxon>Paracoccus</taxon>
    </lineage>
</organism>
<dbReference type="PANTHER" id="PTHR44086:SF10">
    <property type="entry name" value="THIOSULFATE SULFURTRANSFERASE_RHODANESE-LIKE DOMAIN-CONTAINING PROTEIN 3"/>
    <property type="match status" value="1"/>
</dbReference>
<dbReference type="Proteomes" id="UP001595539">
    <property type="component" value="Unassembled WGS sequence"/>
</dbReference>
<keyword evidence="4" id="KW-1185">Reference proteome</keyword>
<dbReference type="PANTHER" id="PTHR44086">
    <property type="entry name" value="THIOSULFATE SULFURTRANSFERASE RDL2, MITOCHONDRIAL-RELATED"/>
    <property type="match status" value="1"/>
</dbReference>
<evidence type="ECO:0000256" key="1">
    <source>
        <dbReference type="SAM" id="MobiDB-lite"/>
    </source>
</evidence>